<dbReference type="Proteomes" id="UP000642125">
    <property type="component" value="Unassembled WGS sequence"/>
</dbReference>
<comment type="caution">
    <text evidence="12">The sequence shown here is derived from an EMBL/GenBank/DDBJ whole genome shotgun (WGS) entry which is preliminary data.</text>
</comment>
<feature type="transmembrane region" description="Helical" evidence="10">
    <location>
        <begin position="41"/>
        <end position="61"/>
    </location>
</feature>
<dbReference type="HAMAP" id="MF_00454">
    <property type="entry name" value="FluC"/>
    <property type="match status" value="1"/>
</dbReference>
<feature type="transmembrane region" description="Helical" evidence="10">
    <location>
        <begin position="73"/>
        <end position="94"/>
    </location>
</feature>
<feature type="transmembrane region" description="Helical" evidence="10">
    <location>
        <begin position="141"/>
        <end position="166"/>
    </location>
</feature>
<organism evidence="12 13">
    <name type="scientific">Cellulomonas pakistanensis</name>
    <dbReference type="NCBI Taxonomy" id="992287"/>
    <lineage>
        <taxon>Bacteria</taxon>
        <taxon>Bacillati</taxon>
        <taxon>Actinomycetota</taxon>
        <taxon>Actinomycetes</taxon>
        <taxon>Micrococcales</taxon>
        <taxon>Cellulomonadaceae</taxon>
        <taxon>Cellulomonas</taxon>
    </lineage>
</organism>
<dbReference type="InterPro" id="IPR003691">
    <property type="entry name" value="FluC"/>
</dbReference>
<keyword evidence="13" id="KW-1185">Reference proteome</keyword>
<comment type="catalytic activity">
    <reaction evidence="8">
        <text>fluoride(in) = fluoride(out)</text>
        <dbReference type="Rhea" id="RHEA:76159"/>
        <dbReference type="ChEBI" id="CHEBI:17051"/>
    </reaction>
    <physiologicalReaction direction="left-to-right" evidence="8">
        <dbReference type="Rhea" id="RHEA:76160"/>
    </physiologicalReaction>
</comment>
<comment type="similarity">
    <text evidence="7 10">Belongs to the fluoride channel Fluc/FEX (TC 1.A.43) family.</text>
</comment>
<evidence type="ECO:0000313" key="12">
    <source>
        <dbReference type="EMBL" id="GIG37014.1"/>
    </source>
</evidence>
<dbReference type="GO" id="GO:0005886">
    <property type="term" value="C:plasma membrane"/>
    <property type="evidence" value="ECO:0007669"/>
    <property type="project" value="UniProtKB-SubCell"/>
</dbReference>
<comment type="activity regulation">
    <text evidence="10">Na(+) is not transported, but it plays an essential structural role and its presence is essential for fluoride channel function.</text>
</comment>
<evidence type="ECO:0000256" key="9">
    <source>
        <dbReference type="ARBA" id="ARBA00049940"/>
    </source>
</evidence>
<dbReference type="AlphaFoldDB" id="A0A919U6H5"/>
<protein>
    <recommendedName>
        <fullName evidence="10">Fluoride-specific ion channel FluC</fullName>
    </recommendedName>
</protein>
<dbReference type="Pfam" id="PF02537">
    <property type="entry name" value="CRCB"/>
    <property type="match status" value="1"/>
</dbReference>
<proteinExistence type="inferred from homology"/>
<reference evidence="12" key="1">
    <citation type="submission" date="2021-01" db="EMBL/GenBank/DDBJ databases">
        <title>Whole genome shotgun sequence of Cellulomonas pakistanensis NBRC 110800.</title>
        <authorList>
            <person name="Komaki H."/>
            <person name="Tamura T."/>
        </authorList>
    </citation>
    <scope>NUCLEOTIDE SEQUENCE</scope>
    <source>
        <strain evidence="12">NBRC 110800</strain>
    </source>
</reference>
<gene>
    <name evidence="10" type="primary">fluC</name>
    <name evidence="10" type="synonym">crcB</name>
    <name evidence="12" type="ORF">Cpa01nite_23950</name>
</gene>
<keyword evidence="6 10" id="KW-0407">Ion channel</keyword>
<evidence type="ECO:0000256" key="8">
    <source>
        <dbReference type="ARBA" id="ARBA00035585"/>
    </source>
</evidence>
<name>A0A919U6H5_9CELL</name>
<feature type="transmembrane region" description="Helical" evidence="10">
    <location>
        <begin position="106"/>
        <end position="126"/>
    </location>
</feature>
<evidence type="ECO:0000256" key="10">
    <source>
        <dbReference type="HAMAP-Rule" id="MF_00454"/>
    </source>
</evidence>
<evidence type="ECO:0000256" key="5">
    <source>
        <dbReference type="ARBA" id="ARBA00023136"/>
    </source>
</evidence>
<evidence type="ECO:0000256" key="1">
    <source>
        <dbReference type="ARBA" id="ARBA00004651"/>
    </source>
</evidence>
<evidence type="ECO:0000256" key="4">
    <source>
        <dbReference type="ARBA" id="ARBA00022989"/>
    </source>
</evidence>
<feature type="compositionally biased region" description="Low complexity" evidence="11">
    <location>
        <begin position="17"/>
        <end position="27"/>
    </location>
</feature>
<keyword evidence="10" id="KW-0915">Sodium</keyword>
<keyword evidence="2 10" id="KW-1003">Cell membrane</keyword>
<dbReference type="PANTHER" id="PTHR28259:SF1">
    <property type="entry name" value="FLUORIDE EXPORT PROTEIN 1-RELATED"/>
    <property type="match status" value="1"/>
</dbReference>
<keyword evidence="3 10" id="KW-0812">Transmembrane</keyword>
<comment type="subcellular location">
    <subcellularLocation>
        <location evidence="1 10">Cell membrane</location>
        <topology evidence="1 10">Multi-pass membrane protein</topology>
    </subcellularLocation>
</comment>
<feature type="binding site" evidence="10">
    <location>
        <position position="116"/>
    </location>
    <ligand>
        <name>Na(+)</name>
        <dbReference type="ChEBI" id="CHEBI:29101"/>
        <note>structural</note>
    </ligand>
</feature>
<evidence type="ECO:0000256" key="11">
    <source>
        <dbReference type="SAM" id="MobiDB-lite"/>
    </source>
</evidence>
<dbReference type="RefSeq" id="WP_203669036.1">
    <property type="nucleotide sequence ID" value="NZ_BONO01000018.1"/>
</dbReference>
<evidence type="ECO:0000256" key="3">
    <source>
        <dbReference type="ARBA" id="ARBA00022692"/>
    </source>
</evidence>
<comment type="function">
    <text evidence="9 10">Fluoride-specific ion channel. Important for reducing fluoride concentration in the cell, thus reducing its toxicity.</text>
</comment>
<sequence>MTPARTRRPGPARSRPRTAPEAPTTTPGTPPRDPRPAHHRAGLALLVALGGAAGSLGRYGLAQALPAQHGWPVGTLAANLAGALLLGVLLEALGRRGPETPAVQRVRLALGTGLLGGFTTFSSLALETERLLAAGEAGTALAYATVTLVGGVLLAAGGVAAVGAVADRRARGAGARP</sequence>
<evidence type="ECO:0000256" key="2">
    <source>
        <dbReference type="ARBA" id="ARBA00022475"/>
    </source>
</evidence>
<keyword evidence="10" id="KW-0406">Ion transport</keyword>
<evidence type="ECO:0000256" key="7">
    <source>
        <dbReference type="ARBA" id="ARBA00035120"/>
    </source>
</evidence>
<dbReference type="PANTHER" id="PTHR28259">
    <property type="entry name" value="FLUORIDE EXPORT PROTEIN 1-RELATED"/>
    <property type="match status" value="1"/>
</dbReference>
<keyword evidence="4 10" id="KW-1133">Transmembrane helix</keyword>
<evidence type="ECO:0000313" key="13">
    <source>
        <dbReference type="Proteomes" id="UP000642125"/>
    </source>
</evidence>
<keyword evidence="5 10" id="KW-0472">Membrane</keyword>
<feature type="compositionally biased region" description="Basic residues" evidence="11">
    <location>
        <begin position="1"/>
        <end position="16"/>
    </location>
</feature>
<evidence type="ECO:0000256" key="6">
    <source>
        <dbReference type="ARBA" id="ARBA00023303"/>
    </source>
</evidence>
<dbReference type="GO" id="GO:0140114">
    <property type="term" value="P:cellular detoxification of fluoride"/>
    <property type="evidence" value="ECO:0007669"/>
    <property type="project" value="UniProtKB-UniRule"/>
</dbReference>
<keyword evidence="10" id="KW-0479">Metal-binding</keyword>
<keyword evidence="10" id="KW-0813">Transport</keyword>
<feature type="region of interest" description="Disordered" evidence="11">
    <location>
        <begin position="1"/>
        <end position="38"/>
    </location>
</feature>
<dbReference type="GO" id="GO:0062054">
    <property type="term" value="F:fluoride channel activity"/>
    <property type="evidence" value="ECO:0007669"/>
    <property type="project" value="UniProtKB-UniRule"/>
</dbReference>
<dbReference type="EMBL" id="BONO01000018">
    <property type="protein sequence ID" value="GIG37014.1"/>
    <property type="molecule type" value="Genomic_DNA"/>
</dbReference>
<accession>A0A919U6H5</accession>
<dbReference type="GO" id="GO:0046872">
    <property type="term" value="F:metal ion binding"/>
    <property type="evidence" value="ECO:0007669"/>
    <property type="project" value="UniProtKB-KW"/>
</dbReference>
<feature type="binding site" evidence="10">
    <location>
        <position position="119"/>
    </location>
    <ligand>
        <name>Na(+)</name>
        <dbReference type="ChEBI" id="CHEBI:29101"/>
        <note>structural</note>
    </ligand>
</feature>